<keyword evidence="10 14" id="KW-0863">Zinc-finger</keyword>
<evidence type="ECO:0000256" key="6">
    <source>
        <dbReference type="ARBA" id="ARBA00014999"/>
    </source>
</evidence>
<evidence type="ECO:0000259" key="17">
    <source>
        <dbReference type="PROSITE" id="PS50157"/>
    </source>
</evidence>
<gene>
    <name evidence="19" type="primary">LOC118412988</name>
</gene>
<evidence type="ECO:0000256" key="7">
    <source>
        <dbReference type="ARBA" id="ARBA00022679"/>
    </source>
</evidence>
<dbReference type="InterPro" id="IPR000433">
    <property type="entry name" value="Znf_ZZ"/>
</dbReference>
<dbReference type="EC" id="2.3.2.27" evidence="5"/>
<proteinExistence type="inferred from homology"/>
<dbReference type="Proteomes" id="UP000001554">
    <property type="component" value="Chromosome 4"/>
</dbReference>
<feature type="compositionally biased region" description="Low complexity" evidence="15">
    <location>
        <begin position="402"/>
        <end position="422"/>
    </location>
</feature>
<dbReference type="GO" id="GO:0005764">
    <property type="term" value="C:lysosome"/>
    <property type="evidence" value="ECO:0007669"/>
    <property type="project" value="UniProtKB-SubCell"/>
</dbReference>
<dbReference type="GO" id="GO:0099536">
    <property type="term" value="P:synaptic signaling"/>
    <property type="evidence" value="ECO:0000318"/>
    <property type="project" value="GO_Central"/>
</dbReference>
<dbReference type="AlphaFoldDB" id="A0A9J7MLZ0"/>
<dbReference type="KEGG" id="bfo:118412988"/>
<dbReference type="GO" id="GO:0005886">
    <property type="term" value="C:plasma membrane"/>
    <property type="evidence" value="ECO:0000318"/>
    <property type="project" value="GO_Central"/>
</dbReference>
<keyword evidence="12" id="KW-0862">Zinc</keyword>
<dbReference type="GeneID" id="118412988"/>
<feature type="compositionally biased region" description="Basic and acidic residues" evidence="15">
    <location>
        <begin position="362"/>
        <end position="375"/>
    </location>
</feature>
<evidence type="ECO:0000256" key="10">
    <source>
        <dbReference type="ARBA" id="ARBA00022771"/>
    </source>
</evidence>
<comment type="catalytic activity">
    <reaction evidence="1">
        <text>S-ubiquitinyl-[E2 ubiquitin-conjugating enzyme]-L-cysteine + [acceptor protein]-L-lysine = [E2 ubiquitin-conjugating enzyme]-L-cysteine + N(6)-ubiquitinyl-[acceptor protein]-L-lysine.</text>
        <dbReference type="EC" id="2.3.2.27"/>
    </reaction>
</comment>
<evidence type="ECO:0000313" key="18">
    <source>
        <dbReference type="Proteomes" id="UP000001554"/>
    </source>
</evidence>
<evidence type="ECO:0000256" key="3">
    <source>
        <dbReference type="ARBA" id="ARBA00004603"/>
    </source>
</evidence>
<dbReference type="SUPFAM" id="SSF57850">
    <property type="entry name" value="RING/U-box"/>
    <property type="match status" value="1"/>
</dbReference>
<dbReference type="PANTHER" id="PTHR12268">
    <property type="entry name" value="E3 UBIQUITIN-PROTEIN LIGASE KCMF1"/>
    <property type="match status" value="1"/>
</dbReference>
<dbReference type="GO" id="GO:0045202">
    <property type="term" value="C:synapse"/>
    <property type="evidence" value="ECO:0007669"/>
    <property type="project" value="GOC"/>
</dbReference>
<dbReference type="GO" id="GO:0008270">
    <property type="term" value="F:zinc ion binding"/>
    <property type="evidence" value="ECO:0007669"/>
    <property type="project" value="UniProtKB-KW"/>
</dbReference>
<feature type="region of interest" description="Disordered" evidence="15">
    <location>
        <begin position="248"/>
        <end position="284"/>
    </location>
</feature>
<feature type="compositionally biased region" description="Low complexity" evidence="15">
    <location>
        <begin position="264"/>
        <end position="275"/>
    </location>
</feature>
<evidence type="ECO:0000256" key="8">
    <source>
        <dbReference type="ARBA" id="ARBA00022723"/>
    </source>
</evidence>
<dbReference type="InterPro" id="IPR050774">
    <property type="entry name" value="KCMF1/Dystrophin"/>
</dbReference>
<dbReference type="RefSeq" id="XP_035671976.1">
    <property type="nucleotide sequence ID" value="XM_035816083.1"/>
</dbReference>
<evidence type="ECO:0000256" key="13">
    <source>
        <dbReference type="ARBA" id="ARBA00023228"/>
    </source>
</evidence>
<keyword evidence="18" id="KW-1185">Reference proteome</keyword>
<dbReference type="GO" id="GO:0061630">
    <property type="term" value="F:ubiquitin protein ligase activity"/>
    <property type="evidence" value="ECO:0007669"/>
    <property type="project" value="UniProtKB-EC"/>
</dbReference>
<evidence type="ECO:0000256" key="14">
    <source>
        <dbReference type="PROSITE-ProRule" id="PRU00228"/>
    </source>
</evidence>
<comment type="similarity">
    <text evidence="4">Belongs to the KCMF1 family.</text>
</comment>
<dbReference type="InterPro" id="IPR013087">
    <property type="entry name" value="Znf_C2H2_type"/>
</dbReference>
<reference evidence="18" key="1">
    <citation type="journal article" date="2020" name="Nat. Ecol. Evol.">
        <title>Deeply conserved synteny resolves early events in vertebrate evolution.</title>
        <authorList>
            <person name="Simakov O."/>
            <person name="Marletaz F."/>
            <person name="Yue J.X."/>
            <person name="O'Connell B."/>
            <person name="Jenkins J."/>
            <person name="Brandt A."/>
            <person name="Calef R."/>
            <person name="Tung C.H."/>
            <person name="Huang T.K."/>
            <person name="Schmutz J."/>
            <person name="Satoh N."/>
            <person name="Yu J.K."/>
            <person name="Putnam N.H."/>
            <person name="Green R.E."/>
            <person name="Rokhsar D.S."/>
        </authorList>
    </citation>
    <scope>NUCLEOTIDE SEQUENCE [LARGE SCALE GENOMIC DNA]</scope>
    <source>
        <strain evidence="18">S238N-H82</strain>
    </source>
</reference>
<feature type="compositionally biased region" description="Polar residues" evidence="15">
    <location>
        <begin position="423"/>
        <end position="454"/>
    </location>
</feature>
<keyword evidence="7" id="KW-0808">Transferase</keyword>
<comment type="subcellular location">
    <subcellularLocation>
        <location evidence="3">Late endosome</location>
    </subcellularLocation>
    <subcellularLocation>
        <location evidence="2">Lysosome</location>
    </subcellularLocation>
</comment>
<dbReference type="PANTHER" id="PTHR12268:SF13">
    <property type="entry name" value="E3 UBIQUITIN-PROTEIN LIGASE KCMF1"/>
    <property type="match status" value="1"/>
</dbReference>
<evidence type="ECO:0000256" key="4">
    <source>
        <dbReference type="ARBA" id="ARBA00010938"/>
    </source>
</evidence>
<dbReference type="PROSITE" id="PS50135">
    <property type="entry name" value="ZF_ZZ_2"/>
    <property type="match status" value="1"/>
</dbReference>
<evidence type="ECO:0000256" key="12">
    <source>
        <dbReference type="ARBA" id="ARBA00022833"/>
    </source>
</evidence>
<dbReference type="Gene3D" id="3.30.60.90">
    <property type="match status" value="1"/>
</dbReference>
<evidence type="ECO:0000256" key="11">
    <source>
        <dbReference type="ARBA" id="ARBA00022786"/>
    </source>
</evidence>
<reference evidence="19" key="2">
    <citation type="submission" date="2025-08" db="UniProtKB">
        <authorList>
            <consortium name="RefSeq"/>
        </authorList>
    </citation>
    <scope>IDENTIFICATION</scope>
    <source>
        <strain evidence="19">S238N-H82</strain>
        <tissue evidence="19">Testes</tissue>
    </source>
</reference>
<keyword evidence="11" id="KW-0833">Ubl conjugation pathway</keyword>
<dbReference type="GO" id="GO:0005770">
    <property type="term" value="C:late endosome"/>
    <property type="evidence" value="ECO:0007669"/>
    <property type="project" value="UniProtKB-SubCell"/>
</dbReference>
<evidence type="ECO:0000256" key="1">
    <source>
        <dbReference type="ARBA" id="ARBA00000900"/>
    </source>
</evidence>
<keyword evidence="9" id="KW-0967">Endosome</keyword>
<dbReference type="SMART" id="SM00291">
    <property type="entry name" value="ZnF_ZZ"/>
    <property type="match status" value="1"/>
</dbReference>
<feature type="compositionally biased region" description="Polar residues" evidence="15">
    <location>
        <begin position="497"/>
        <end position="526"/>
    </location>
</feature>
<dbReference type="OrthoDB" id="7873042at2759"/>
<evidence type="ECO:0000256" key="15">
    <source>
        <dbReference type="SAM" id="MobiDB-lite"/>
    </source>
</evidence>
<evidence type="ECO:0000256" key="5">
    <source>
        <dbReference type="ARBA" id="ARBA00012483"/>
    </source>
</evidence>
<keyword evidence="8" id="KW-0479">Metal-binding</keyword>
<protein>
    <recommendedName>
        <fullName evidence="6">E3 ubiquitin-protein ligase KCMF1</fullName>
        <ecNumber evidence="5">2.3.2.27</ecNumber>
    </recommendedName>
</protein>
<dbReference type="PROSITE" id="PS50157">
    <property type="entry name" value="ZINC_FINGER_C2H2_2"/>
    <property type="match status" value="1"/>
</dbReference>
<feature type="domain" description="C2H2-type" evidence="17">
    <location>
        <begin position="78"/>
        <end position="106"/>
    </location>
</feature>
<evidence type="ECO:0000259" key="16">
    <source>
        <dbReference type="PROSITE" id="PS50135"/>
    </source>
</evidence>
<dbReference type="SMART" id="SM00355">
    <property type="entry name" value="ZnF_C2H2"/>
    <property type="match status" value="1"/>
</dbReference>
<evidence type="ECO:0000256" key="2">
    <source>
        <dbReference type="ARBA" id="ARBA00004371"/>
    </source>
</evidence>
<dbReference type="PROSITE" id="PS01357">
    <property type="entry name" value="ZF_ZZ_1"/>
    <property type="match status" value="1"/>
</dbReference>
<evidence type="ECO:0000313" key="19">
    <source>
        <dbReference type="RefSeq" id="XP_035671976.1"/>
    </source>
</evidence>
<feature type="compositionally biased region" description="Basic and acidic residues" evidence="15">
    <location>
        <begin position="537"/>
        <end position="549"/>
    </location>
</feature>
<dbReference type="InterPro" id="IPR008598">
    <property type="entry name" value="Di19_Zn-bd"/>
</dbReference>
<organism evidence="18 19">
    <name type="scientific">Branchiostoma floridae</name>
    <name type="common">Florida lancelet</name>
    <name type="synonym">Amphioxus</name>
    <dbReference type="NCBI Taxonomy" id="7739"/>
    <lineage>
        <taxon>Eukaryota</taxon>
        <taxon>Metazoa</taxon>
        <taxon>Chordata</taxon>
        <taxon>Cephalochordata</taxon>
        <taxon>Leptocardii</taxon>
        <taxon>Amphioxiformes</taxon>
        <taxon>Branchiostomatidae</taxon>
        <taxon>Branchiostoma</taxon>
    </lineage>
</organism>
<name>A0A9J7MLZ0_BRAFL</name>
<dbReference type="Pfam" id="PF05605">
    <property type="entry name" value="zf-Di19"/>
    <property type="match status" value="1"/>
</dbReference>
<dbReference type="Pfam" id="PF00569">
    <property type="entry name" value="ZZ"/>
    <property type="match status" value="1"/>
</dbReference>
<feature type="domain" description="ZZ-type" evidence="16">
    <location>
        <begin position="4"/>
        <end position="60"/>
    </location>
</feature>
<dbReference type="CDD" id="cd02338">
    <property type="entry name" value="ZZ_PCMF_like"/>
    <property type="match status" value="1"/>
</dbReference>
<feature type="region of interest" description="Disordered" evidence="15">
    <location>
        <begin position="337"/>
        <end position="549"/>
    </location>
</feature>
<sequence>MSRHEGVSCDSCLKGNFRGKRYKCLICYDYDLCASCYESGATTTRHTADHPMQCILTRSDFELYYGGEGLAIEHPQSFTCPFCGKMGYTESSLQEHVTSEHSDTSTEVVCPVCAAVPGGDPNHVTDDFAAHLTLEHRSPRDLASIQTFSLTGEHDDASSARHVRRMFHPGRGMGGARARRANMHFSTAAGLSAQSTTSPSSRETMDPIAELLSQLSGVRRTAGASTTAATTSQLQQLQMQLQLERQQAQAARQQLERSMPRRQAAPSSTSTPTAAGTQPLDSITAAGQGSTQFLLSRIWENQLPEGEREKWEEERADKSKFVQDLLLALMSEDDLPVKEWKSDEESSTSSEEDLSMPRLRHTLREEEASKTKRDSGQQSEAVGGARPKNSVKNRHQKNDVNRSGSKSKVESSTSSRVVMSVSQRADSTPSTRAMLTNPKVSLSTNPKVAPSSNVKAVPSANPRAAAPSVNVRAPLSANPKAVSSGSARAAPTANAKAESSTAPNSPAQTGGTTESSMGTKQAQEPVSGQRYRAKLTTKLELHDFVDPFS</sequence>
<dbReference type="InterPro" id="IPR043145">
    <property type="entry name" value="Znf_ZZ_sf"/>
</dbReference>
<evidence type="ECO:0000256" key="9">
    <source>
        <dbReference type="ARBA" id="ARBA00022753"/>
    </source>
</evidence>
<accession>A0A9J7MLZ0</accession>
<keyword evidence="13" id="KW-0458">Lysosome</keyword>